<dbReference type="RefSeq" id="WP_194115905.1">
    <property type="nucleotide sequence ID" value="NZ_JADFUA010000004.1"/>
</dbReference>
<dbReference type="EC" id="3.4.16.4" evidence="4"/>
<reference evidence="4 5" key="1">
    <citation type="submission" date="2020-10" db="EMBL/GenBank/DDBJ databases">
        <title>The genome sequence of Chitinilyticum litopenaei 4Y14.</title>
        <authorList>
            <person name="Liu Y."/>
        </authorList>
    </citation>
    <scope>NUCLEOTIDE SEQUENCE [LARGE SCALE GENOMIC DNA]</scope>
    <source>
        <strain evidence="4 5">4Y14</strain>
    </source>
</reference>
<dbReference type="AlphaFoldDB" id="A0A8J7FMQ2"/>
<dbReference type="GO" id="GO:0006508">
    <property type="term" value="P:proteolysis"/>
    <property type="evidence" value="ECO:0007669"/>
    <property type="project" value="InterPro"/>
</dbReference>
<dbReference type="InterPro" id="IPR000667">
    <property type="entry name" value="Peptidase_S13"/>
</dbReference>
<protein>
    <submittedName>
        <fullName evidence="4">D-alanyl-D-alanine carboxypeptidase/D-alanyl-D-alanine-endopeptidase</fullName>
        <ecNumber evidence="4">3.4.16.4</ecNumber>
    </submittedName>
</protein>
<dbReference type="Gene3D" id="3.40.710.10">
    <property type="entry name" value="DD-peptidase/beta-lactamase superfamily"/>
    <property type="match status" value="2"/>
</dbReference>
<dbReference type="Pfam" id="PF02113">
    <property type="entry name" value="Peptidase_S13"/>
    <property type="match status" value="1"/>
</dbReference>
<dbReference type="PANTHER" id="PTHR30023">
    <property type="entry name" value="D-ALANYL-D-ALANINE CARBOXYPEPTIDASE"/>
    <property type="match status" value="1"/>
</dbReference>
<dbReference type="Gene3D" id="3.50.80.20">
    <property type="entry name" value="D-Ala-D-Ala carboxypeptidase C, peptidase S13"/>
    <property type="match status" value="1"/>
</dbReference>
<dbReference type="PRINTS" id="PR00922">
    <property type="entry name" value="DADACBPTASE3"/>
</dbReference>
<feature type="signal peptide" evidence="3">
    <location>
        <begin position="1"/>
        <end position="20"/>
    </location>
</feature>
<comment type="caution">
    <text evidence="4">The sequence shown here is derived from an EMBL/GenBank/DDBJ whole genome shotgun (WGS) entry which is preliminary data.</text>
</comment>
<organism evidence="4 5">
    <name type="scientific">Chitinilyticum piscinae</name>
    <dbReference type="NCBI Taxonomy" id="2866724"/>
    <lineage>
        <taxon>Bacteria</taxon>
        <taxon>Pseudomonadati</taxon>
        <taxon>Pseudomonadota</taxon>
        <taxon>Betaproteobacteria</taxon>
        <taxon>Neisseriales</taxon>
        <taxon>Chitinibacteraceae</taxon>
        <taxon>Chitinilyticum</taxon>
    </lineage>
</organism>
<dbReference type="SUPFAM" id="SSF56601">
    <property type="entry name" value="beta-lactamase/transpeptidase-like"/>
    <property type="match status" value="1"/>
</dbReference>
<evidence type="ECO:0000313" key="5">
    <source>
        <dbReference type="Proteomes" id="UP000604481"/>
    </source>
</evidence>
<keyword evidence="3" id="KW-0732">Signal</keyword>
<keyword evidence="5" id="KW-1185">Reference proteome</keyword>
<proteinExistence type="inferred from homology"/>
<dbReference type="PANTHER" id="PTHR30023:SF0">
    <property type="entry name" value="PENICILLIN-SENSITIVE CARBOXYPEPTIDASE A"/>
    <property type="match status" value="1"/>
</dbReference>
<keyword evidence="2 4" id="KW-0378">Hydrolase</keyword>
<dbReference type="GO" id="GO:0009002">
    <property type="term" value="F:serine-type D-Ala-D-Ala carboxypeptidase activity"/>
    <property type="evidence" value="ECO:0007669"/>
    <property type="project" value="UniProtKB-EC"/>
</dbReference>
<evidence type="ECO:0000256" key="3">
    <source>
        <dbReference type="SAM" id="SignalP"/>
    </source>
</evidence>
<feature type="chain" id="PRO_5035215415" evidence="3">
    <location>
        <begin position="21"/>
        <end position="476"/>
    </location>
</feature>
<dbReference type="GO" id="GO:0000270">
    <property type="term" value="P:peptidoglycan metabolic process"/>
    <property type="evidence" value="ECO:0007669"/>
    <property type="project" value="TreeGrafter"/>
</dbReference>
<evidence type="ECO:0000313" key="4">
    <source>
        <dbReference type="EMBL" id="MBE9609376.1"/>
    </source>
</evidence>
<dbReference type="Proteomes" id="UP000604481">
    <property type="component" value="Unassembled WGS sequence"/>
</dbReference>
<evidence type="ECO:0000256" key="1">
    <source>
        <dbReference type="ARBA" id="ARBA00006096"/>
    </source>
</evidence>
<dbReference type="EMBL" id="JADFUA010000004">
    <property type="protein sequence ID" value="MBE9609376.1"/>
    <property type="molecule type" value="Genomic_DNA"/>
</dbReference>
<accession>A0A8J7FMQ2</accession>
<dbReference type="NCBIfam" id="TIGR00666">
    <property type="entry name" value="PBP4"/>
    <property type="match status" value="1"/>
</dbReference>
<evidence type="ECO:0000256" key="2">
    <source>
        <dbReference type="ARBA" id="ARBA00022801"/>
    </source>
</evidence>
<comment type="similarity">
    <text evidence="1">Belongs to the peptidase S13 family.</text>
</comment>
<name>A0A8J7FMQ2_9NEIS</name>
<keyword evidence="4" id="KW-0645">Protease</keyword>
<gene>
    <name evidence="4" type="primary">dacB</name>
    <name evidence="4" type="ORF">INR99_08435</name>
</gene>
<dbReference type="InterPro" id="IPR012338">
    <property type="entry name" value="Beta-lactam/transpept-like"/>
</dbReference>
<keyword evidence="4" id="KW-0121">Carboxypeptidase</keyword>
<sequence>MLIRTLFAGALLASSVLVTAAGLPGSVQQSLKATGLPADALGVAVLPLDGGKAFYHRADESMRPASTMKLVTTWAGLNLLGPTWSWQTELLADRKPVNGVLEGNLYLRGSGDPKLTIERMWLLVRELRNAGVEDIRGSLVLDGSAFGELAFPQEYDDDGDSERAFLVPPDALLSNFRTVRVTFDSTGDKVKLVTEPPLNQVRVSNDLAIGSGGDCVSWSRRVQQRFGQVSGTQFIVQFIGEMPPGCKAERYVPVLNAREYTQALFWYLWYGQGGKGSSLTEKPAGKVVPDNAIVLASTRSPDLVANIRDINKFSNNVMARQLFLTVGAQRGKGGATDAAAAQVIAGWLAGQGITAPELVLENGSGLSRSERISPRHMADMLQGAWRSPWAAEFVASLPLVGMDGTMRKRLTGADEAGRAHIKTGTLRDVRAVAGFVQDDKGRNWVVVGMLNHADAVKGAPVLDALIRSVQKGEFRQ</sequence>